<reference evidence="1 2" key="1">
    <citation type="submission" date="2018-09" db="EMBL/GenBank/DDBJ databases">
        <title>Genomic Encyclopedia of Archaeal and Bacterial Type Strains, Phase II (KMG-II): from individual species to whole genera.</title>
        <authorList>
            <person name="Goeker M."/>
        </authorList>
    </citation>
    <scope>NUCLEOTIDE SEQUENCE [LARGE SCALE GENOMIC DNA]</scope>
    <source>
        <strain evidence="1 2">DSM 16505</strain>
    </source>
</reference>
<organism evidence="1 2">
    <name type="scientific">Tenacibaculum lutimaris</name>
    <dbReference type="NCBI Taxonomy" id="285258"/>
    <lineage>
        <taxon>Bacteria</taxon>
        <taxon>Pseudomonadati</taxon>
        <taxon>Bacteroidota</taxon>
        <taxon>Flavobacteriia</taxon>
        <taxon>Flavobacteriales</taxon>
        <taxon>Flavobacteriaceae</taxon>
        <taxon>Tenacibaculum</taxon>
    </lineage>
</organism>
<evidence type="ECO:0000313" key="2">
    <source>
        <dbReference type="Proteomes" id="UP000285780"/>
    </source>
</evidence>
<keyword evidence="2" id="KW-1185">Reference proteome</keyword>
<evidence type="ECO:0000313" key="1">
    <source>
        <dbReference type="EMBL" id="RKF03660.1"/>
    </source>
</evidence>
<dbReference type="AlphaFoldDB" id="A0A420E0Q3"/>
<comment type="caution">
    <text evidence="1">The sequence shown here is derived from an EMBL/GenBank/DDBJ whole genome shotgun (WGS) entry which is preliminary data.</text>
</comment>
<dbReference type="EMBL" id="RAQM01000009">
    <property type="protein sequence ID" value="RKF03660.1"/>
    <property type="molecule type" value="Genomic_DNA"/>
</dbReference>
<proteinExistence type="predicted"/>
<name>A0A420E0Q3_9FLAO</name>
<protein>
    <submittedName>
        <fullName evidence="1">Uncharacterized protein</fullName>
    </submittedName>
</protein>
<sequence length="199" mass="22661">MKRIILVIVLALTGIVSNAQQYERKESLVEVRVEVEIESEVISHSLSITLSKSLNNNSSLNEEKGKLLFHLDSIGVKKADISEEKKYVVNSNYEDSIFFLVKNLTNKQVISIKKLNKGNLFVGDIITLNRAKETEEVLIDKLMLLAEKKAKIIAKSIGKKVKDIQHVTCSTDFKKEYITVYTPLYSNRKYYAIVTYTVE</sequence>
<accession>A0A420E0Q3</accession>
<dbReference type="Proteomes" id="UP000285780">
    <property type="component" value="Unassembled WGS sequence"/>
</dbReference>
<dbReference type="RefSeq" id="WP_120187171.1">
    <property type="nucleotide sequence ID" value="NZ_RAQM01000009.1"/>
</dbReference>
<gene>
    <name evidence="1" type="ORF">C8N26_2054</name>
</gene>